<dbReference type="GO" id="GO:0050660">
    <property type="term" value="F:flavin adenine dinucleotide binding"/>
    <property type="evidence" value="ECO:0007669"/>
    <property type="project" value="TreeGrafter"/>
</dbReference>
<keyword evidence="5" id="KW-0808">Transferase</keyword>
<dbReference type="GO" id="GO:0000287">
    <property type="term" value="F:magnesium ion binding"/>
    <property type="evidence" value="ECO:0007669"/>
    <property type="project" value="InterPro"/>
</dbReference>
<keyword evidence="6" id="KW-1185">Reference proteome</keyword>
<dbReference type="EC" id="2.2.1.6" evidence="5"/>
<dbReference type="GO" id="GO:0003984">
    <property type="term" value="F:acetolactate synthase activity"/>
    <property type="evidence" value="ECO:0007669"/>
    <property type="project" value="UniProtKB-EC"/>
</dbReference>
<sequence length="513" mass="53332">MNGAEALVKTMLASDVSVCFANPGTSEMHFVAALDTHPDMRCILCLFEGGVTGAADGYARMTGDVAGTLLHLGPGFANGWANLHNARKGRSGVVNIVGDHAGYHLKHDAPLQADLDGVAGSVSHWVRRATDSTRVASAGAEAIRVARGGEIATVILQADCAWGDSQTGPTKAQPPAQKHRPDKDRVLAAAKALSEPGAALLVSGPGLYGEGAELAGKIAARTGCRLLAPFFAPRIALGEGAVAFESLPYNADLTAEFLAGQKRIVLVGEDPPVNFFAYPGKPSTPEPAGCALDRLCYGDWDVLWTLVTLADAAGVDGSETVKRITRRVPDIEPGRLTSEGIGRCLANALPDKAIVANEAITAGAGIWPIVHTAAAHDRMNNTGGSIGQCLPNAVGAAVACPDRPVFAVSGDGSAMYQVQSLWTAAREELDITVVIIANRGYQILHFELEAQGAPKPGRNASAMFDIENPLLDWVALAAGHGVPGVRVDSEEGLAEALKTASNTKGPFLIEAVI</sequence>
<evidence type="ECO:0000313" key="6">
    <source>
        <dbReference type="Proteomes" id="UP000053235"/>
    </source>
</evidence>
<dbReference type="Pfam" id="PF02775">
    <property type="entry name" value="TPP_enzyme_C"/>
    <property type="match status" value="1"/>
</dbReference>
<dbReference type="Pfam" id="PF02776">
    <property type="entry name" value="TPP_enzyme_N"/>
    <property type="match status" value="1"/>
</dbReference>
<dbReference type="RefSeq" id="WP_055672000.1">
    <property type="nucleotide sequence ID" value="NZ_CXWD01000008.1"/>
</dbReference>
<organism evidence="5 6">
    <name type="scientific">Roseibium alexandrii</name>
    <dbReference type="NCBI Taxonomy" id="388408"/>
    <lineage>
        <taxon>Bacteria</taxon>
        <taxon>Pseudomonadati</taxon>
        <taxon>Pseudomonadota</taxon>
        <taxon>Alphaproteobacteria</taxon>
        <taxon>Hyphomicrobiales</taxon>
        <taxon>Stappiaceae</taxon>
        <taxon>Roseibium</taxon>
    </lineage>
</organism>
<dbReference type="STRING" id="388408.LAX5112_02383"/>
<evidence type="ECO:0000313" key="5">
    <source>
        <dbReference type="EMBL" id="CTQ70154.1"/>
    </source>
</evidence>
<evidence type="ECO:0000256" key="1">
    <source>
        <dbReference type="ARBA" id="ARBA00007812"/>
    </source>
</evidence>
<evidence type="ECO:0000259" key="4">
    <source>
        <dbReference type="Pfam" id="PF02776"/>
    </source>
</evidence>
<accession>A0A0M7A947</accession>
<feature type="domain" description="Thiamine pyrophosphate enzyme N-terminal TPP-binding" evidence="4">
    <location>
        <begin position="1"/>
        <end position="110"/>
    </location>
</feature>
<dbReference type="EMBL" id="CXWD01000008">
    <property type="protein sequence ID" value="CTQ70154.1"/>
    <property type="molecule type" value="Genomic_DNA"/>
</dbReference>
<comment type="similarity">
    <text evidence="1">Belongs to the TPP enzyme family.</text>
</comment>
<dbReference type="Proteomes" id="UP000053235">
    <property type="component" value="Unassembled WGS sequence"/>
</dbReference>
<evidence type="ECO:0000259" key="3">
    <source>
        <dbReference type="Pfam" id="PF02775"/>
    </source>
</evidence>
<dbReference type="CDD" id="cd02002">
    <property type="entry name" value="TPP_BFDC"/>
    <property type="match status" value="1"/>
</dbReference>
<dbReference type="InterPro" id="IPR000399">
    <property type="entry name" value="TPP-bd_CS"/>
</dbReference>
<dbReference type="GO" id="GO:0030976">
    <property type="term" value="F:thiamine pyrophosphate binding"/>
    <property type="evidence" value="ECO:0007669"/>
    <property type="project" value="InterPro"/>
</dbReference>
<dbReference type="PANTHER" id="PTHR18968:SF86">
    <property type="entry name" value="ACETOLACTATE SYNTHASE LARGE SUBUNIT ILVX-RELATED"/>
    <property type="match status" value="1"/>
</dbReference>
<gene>
    <name evidence="5" type="primary">ilvX</name>
    <name evidence="5" type="ORF">LAX5112_02383</name>
</gene>
<keyword evidence="2" id="KW-0786">Thiamine pyrophosphate</keyword>
<reference evidence="6" key="1">
    <citation type="submission" date="2015-07" db="EMBL/GenBank/DDBJ databases">
        <authorList>
            <person name="Rodrigo-Torres Lidia"/>
            <person name="Arahal R.David."/>
        </authorList>
    </citation>
    <scope>NUCLEOTIDE SEQUENCE [LARGE SCALE GENOMIC DNA]</scope>
    <source>
        <strain evidence="6">CECT 5112</strain>
    </source>
</reference>
<dbReference type="CDD" id="cd07035">
    <property type="entry name" value="TPP_PYR_POX_like"/>
    <property type="match status" value="1"/>
</dbReference>
<dbReference type="InterPro" id="IPR029061">
    <property type="entry name" value="THDP-binding"/>
</dbReference>
<evidence type="ECO:0000256" key="2">
    <source>
        <dbReference type="ARBA" id="ARBA00023052"/>
    </source>
</evidence>
<dbReference type="InterPro" id="IPR011766">
    <property type="entry name" value="TPP_enzyme_TPP-bd"/>
</dbReference>
<feature type="domain" description="Thiamine pyrophosphate enzyme TPP-binding" evidence="3">
    <location>
        <begin position="380"/>
        <end position="510"/>
    </location>
</feature>
<dbReference type="SUPFAM" id="SSF52518">
    <property type="entry name" value="Thiamin diphosphate-binding fold (THDP-binding)"/>
    <property type="match status" value="2"/>
</dbReference>
<dbReference type="InterPro" id="IPR012001">
    <property type="entry name" value="Thiamin_PyroP_enz_TPP-bd_dom"/>
</dbReference>
<name>A0A0M7A947_9HYPH</name>
<dbReference type="InterPro" id="IPR045229">
    <property type="entry name" value="TPP_enz"/>
</dbReference>
<dbReference type="PROSITE" id="PS00187">
    <property type="entry name" value="TPP_ENZYMES"/>
    <property type="match status" value="1"/>
</dbReference>
<proteinExistence type="inferred from homology"/>
<dbReference type="GO" id="GO:0044281">
    <property type="term" value="P:small molecule metabolic process"/>
    <property type="evidence" value="ECO:0007669"/>
    <property type="project" value="UniProtKB-ARBA"/>
</dbReference>
<dbReference type="OrthoDB" id="9773408at2"/>
<dbReference type="Gene3D" id="3.40.50.970">
    <property type="match status" value="2"/>
</dbReference>
<dbReference type="NCBIfam" id="NF005760">
    <property type="entry name" value="PRK07586.1"/>
    <property type="match status" value="1"/>
</dbReference>
<dbReference type="PANTHER" id="PTHR18968">
    <property type="entry name" value="THIAMINE PYROPHOSPHATE ENZYMES"/>
    <property type="match status" value="1"/>
</dbReference>
<protein>
    <submittedName>
        <fullName evidence="5">Putative acetolactate synthase large subunit IlvX</fullName>
        <ecNumber evidence="5">2.2.1.6</ecNumber>
    </submittedName>
</protein>
<dbReference type="AlphaFoldDB" id="A0A0M7A947"/>